<accession>A0A852U1Q5</accession>
<dbReference type="Proteomes" id="UP000589036">
    <property type="component" value="Unassembled WGS sequence"/>
</dbReference>
<name>A0A852U1Q5_9ACTN</name>
<gene>
    <name evidence="1" type="ORF">HDA32_004637</name>
</gene>
<comment type="caution">
    <text evidence="1">The sequence shown here is derived from an EMBL/GenBank/DDBJ whole genome shotgun (WGS) entry which is preliminary data.</text>
</comment>
<organism evidence="1 2">
    <name type="scientific">Spinactinospora alkalitolerans</name>
    <dbReference type="NCBI Taxonomy" id="687207"/>
    <lineage>
        <taxon>Bacteria</taxon>
        <taxon>Bacillati</taxon>
        <taxon>Actinomycetota</taxon>
        <taxon>Actinomycetes</taxon>
        <taxon>Streptosporangiales</taxon>
        <taxon>Nocardiopsidaceae</taxon>
        <taxon>Spinactinospora</taxon>
    </lineage>
</organism>
<proteinExistence type="predicted"/>
<reference evidence="1 2" key="1">
    <citation type="submission" date="2020-07" db="EMBL/GenBank/DDBJ databases">
        <title>Sequencing the genomes of 1000 actinobacteria strains.</title>
        <authorList>
            <person name="Klenk H.-P."/>
        </authorList>
    </citation>
    <scope>NUCLEOTIDE SEQUENCE [LARGE SCALE GENOMIC DNA]</scope>
    <source>
        <strain evidence="1 2">CXB654</strain>
    </source>
</reference>
<dbReference type="RefSeq" id="WP_179645162.1">
    <property type="nucleotide sequence ID" value="NZ_BAAAYY010000046.1"/>
</dbReference>
<sequence length="90" mass="9830">MAEGLVAVTVVPAKNKRGAPDAEVLRRALRRWSFNVTRRDEPKPPEIDAALRRLARNSVPLVALEEVGTVTKALDACARKLDGKPAAPEY</sequence>
<dbReference type="AlphaFoldDB" id="A0A852U1Q5"/>
<evidence type="ECO:0000313" key="1">
    <source>
        <dbReference type="EMBL" id="NYE49517.1"/>
    </source>
</evidence>
<keyword evidence="2" id="KW-1185">Reference proteome</keyword>
<protein>
    <submittedName>
        <fullName evidence="1">L-alanine-DL-glutamate epimerase-like enolase superfamily enzyme</fullName>
    </submittedName>
</protein>
<dbReference type="EMBL" id="JACCCC010000001">
    <property type="protein sequence ID" value="NYE49517.1"/>
    <property type="molecule type" value="Genomic_DNA"/>
</dbReference>
<evidence type="ECO:0000313" key="2">
    <source>
        <dbReference type="Proteomes" id="UP000589036"/>
    </source>
</evidence>